<accession>A0ABN6EFE8</accession>
<dbReference type="PANTHER" id="PTHR46018:SF2">
    <property type="entry name" value="ZINC PHOSPHODIESTERASE ELAC PROTEIN 1"/>
    <property type="match status" value="1"/>
</dbReference>
<proteinExistence type="predicted"/>
<gene>
    <name evidence="2" type="ORF">prwr041_04800</name>
</gene>
<dbReference type="EMBL" id="AP024484">
    <property type="protein sequence ID" value="BCS84587.1"/>
    <property type="molecule type" value="Genomic_DNA"/>
</dbReference>
<dbReference type="Pfam" id="PF23023">
    <property type="entry name" value="Anti-Pycsar_Apyc1"/>
    <property type="match status" value="1"/>
</dbReference>
<protein>
    <submittedName>
        <fullName evidence="2">MBL fold metallo-hydrolase</fullName>
    </submittedName>
</protein>
<evidence type="ECO:0000313" key="3">
    <source>
        <dbReference type="Proteomes" id="UP001319045"/>
    </source>
</evidence>
<feature type="domain" description="Metallo-beta-lactamase" evidence="1">
    <location>
        <begin position="20"/>
        <end position="210"/>
    </location>
</feature>
<keyword evidence="3" id="KW-1185">Reference proteome</keyword>
<dbReference type="SMART" id="SM00849">
    <property type="entry name" value="Lactamase_B"/>
    <property type="match status" value="1"/>
</dbReference>
<organism evidence="2 3">
    <name type="scientific">Prevotella herbatica</name>
    <dbReference type="NCBI Taxonomy" id="2801997"/>
    <lineage>
        <taxon>Bacteria</taxon>
        <taxon>Pseudomonadati</taxon>
        <taxon>Bacteroidota</taxon>
        <taxon>Bacteroidia</taxon>
        <taxon>Bacteroidales</taxon>
        <taxon>Prevotellaceae</taxon>
        <taxon>Prevotella</taxon>
    </lineage>
</organism>
<dbReference type="InterPro" id="IPR036866">
    <property type="entry name" value="RibonucZ/Hydroxyglut_hydro"/>
</dbReference>
<dbReference type="SUPFAM" id="SSF56281">
    <property type="entry name" value="Metallo-hydrolase/oxidoreductase"/>
    <property type="match status" value="1"/>
</dbReference>
<name>A0ABN6EFE8_9BACT</name>
<sequence length="269" mass="30561">MENAKLTMLGTGNAVVSHIYNTCFVVSTENTSLLVDAGGGNGILSQMDRAGISLSRIHDVFVTHAHTDHMLGVVWVIRMFIQRSISGDCNGILNVWGHEKVIEMLKYISDNTLAPKHLKQMVKCIVFHTLKNRDEFNVGEFHLTAFDILSTKEKQFGFVCRMPNDEKLVCLGDEPYNPQNKELVENADWMMCEAFCKYADRDAFHPYEKHHSTAMDAAMIAQQLNVKNLVLYHTEEKTIATRKRDYTVEAQTKFTGNIFVPDDLDEIKL</sequence>
<dbReference type="PANTHER" id="PTHR46018">
    <property type="entry name" value="ZINC PHOSPHODIESTERASE ELAC PROTEIN 1"/>
    <property type="match status" value="1"/>
</dbReference>
<evidence type="ECO:0000313" key="2">
    <source>
        <dbReference type="EMBL" id="BCS84587.1"/>
    </source>
</evidence>
<evidence type="ECO:0000259" key="1">
    <source>
        <dbReference type="SMART" id="SM00849"/>
    </source>
</evidence>
<dbReference type="Proteomes" id="UP001319045">
    <property type="component" value="Chromosome"/>
</dbReference>
<reference evidence="2 3" key="1">
    <citation type="journal article" date="2022" name="Int. J. Syst. Evol. Microbiol.">
        <title>Prevotella herbatica sp. nov., a plant polysaccharide-decomposing anaerobic bacterium isolated from a methanogenic reactor.</title>
        <authorList>
            <person name="Uek A."/>
            <person name="Tonouchi A."/>
            <person name="Kaku N."/>
            <person name="Ueki K."/>
        </authorList>
    </citation>
    <scope>NUCLEOTIDE SEQUENCE [LARGE SCALE GENOMIC DNA]</scope>
    <source>
        <strain evidence="2 3">WR041</strain>
    </source>
</reference>
<dbReference type="Gene3D" id="3.60.15.10">
    <property type="entry name" value="Ribonuclease Z/Hydroxyacylglutathione hydrolase-like"/>
    <property type="match status" value="1"/>
</dbReference>
<dbReference type="InterPro" id="IPR001279">
    <property type="entry name" value="Metallo-B-lactamas"/>
</dbReference>
<dbReference type="RefSeq" id="WP_207154753.1">
    <property type="nucleotide sequence ID" value="NZ_AP024484.1"/>
</dbReference>